<dbReference type="PANTHER" id="PTHR48098:SF1">
    <property type="entry name" value="DIACYLGLYCEROL ACYLTRANSFERASE_MYCOLYLTRANSFERASE AG85A"/>
    <property type="match status" value="1"/>
</dbReference>
<dbReference type="SUPFAM" id="SSF81296">
    <property type="entry name" value="E set domains"/>
    <property type="match status" value="1"/>
</dbReference>
<dbReference type="InterPro" id="IPR014756">
    <property type="entry name" value="Ig_E-set"/>
</dbReference>
<keyword evidence="1" id="KW-0732">Signal</keyword>
<dbReference type="GO" id="GO:0016747">
    <property type="term" value="F:acyltransferase activity, transferring groups other than amino-acyl groups"/>
    <property type="evidence" value="ECO:0007669"/>
    <property type="project" value="TreeGrafter"/>
</dbReference>
<name>A0A2K8Z7X7_9BACT</name>
<dbReference type="InterPro" id="IPR000801">
    <property type="entry name" value="Esterase-like"/>
</dbReference>
<dbReference type="KEGG" id="spir:CWM47_31480"/>
<dbReference type="InterPro" id="IPR050583">
    <property type="entry name" value="Mycobacterial_A85_antigen"/>
</dbReference>
<accession>A0A2K8Z7X7</accession>
<keyword evidence="3" id="KW-1185">Reference proteome</keyword>
<dbReference type="SUPFAM" id="SSF53474">
    <property type="entry name" value="alpha/beta-Hydrolases"/>
    <property type="match status" value="1"/>
</dbReference>
<feature type="chain" id="PRO_5014823746" evidence="1">
    <location>
        <begin position="21"/>
        <end position="392"/>
    </location>
</feature>
<evidence type="ECO:0000313" key="2">
    <source>
        <dbReference type="EMBL" id="AUD05971.1"/>
    </source>
</evidence>
<proteinExistence type="predicted"/>
<organism evidence="2 3">
    <name type="scientific">Spirosoma pollinicola</name>
    <dbReference type="NCBI Taxonomy" id="2057025"/>
    <lineage>
        <taxon>Bacteria</taxon>
        <taxon>Pseudomonadati</taxon>
        <taxon>Bacteroidota</taxon>
        <taxon>Cytophagia</taxon>
        <taxon>Cytophagales</taxon>
        <taxon>Cytophagaceae</taxon>
        <taxon>Spirosoma</taxon>
    </lineage>
</organism>
<dbReference type="Gene3D" id="2.60.40.10">
    <property type="entry name" value="Immunoglobulins"/>
    <property type="match status" value="1"/>
</dbReference>
<protein>
    <submittedName>
        <fullName evidence="2">Esterase</fullName>
    </submittedName>
</protein>
<evidence type="ECO:0000256" key="1">
    <source>
        <dbReference type="SAM" id="SignalP"/>
    </source>
</evidence>
<dbReference type="AlphaFoldDB" id="A0A2K8Z7X7"/>
<dbReference type="InterPro" id="IPR029058">
    <property type="entry name" value="AB_hydrolase_fold"/>
</dbReference>
<evidence type="ECO:0000313" key="3">
    <source>
        <dbReference type="Proteomes" id="UP000232883"/>
    </source>
</evidence>
<feature type="signal peptide" evidence="1">
    <location>
        <begin position="1"/>
        <end position="20"/>
    </location>
</feature>
<dbReference type="Pfam" id="PF00756">
    <property type="entry name" value="Esterase"/>
    <property type="match status" value="1"/>
</dbReference>
<dbReference type="Proteomes" id="UP000232883">
    <property type="component" value="Chromosome"/>
</dbReference>
<dbReference type="InterPro" id="IPR013783">
    <property type="entry name" value="Ig-like_fold"/>
</dbReference>
<dbReference type="PANTHER" id="PTHR48098">
    <property type="entry name" value="ENTEROCHELIN ESTERASE-RELATED"/>
    <property type="match status" value="1"/>
</dbReference>
<dbReference type="EMBL" id="CP025096">
    <property type="protein sequence ID" value="AUD05971.1"/>
    <property type="molecule type" value="Genomic_DNA"/>
</dbReference>
<sequence length="392" mass="43793">MKQYALLVLLTGLLSTTSQGQQALTREPPLVSPEIHDNHSVTFRLKAPTATTATMSGNWMRSEGFARPSATMQKGADGIWSYTTDVLSPEFYTYSFTVDGLRAIDPNNAHVIRDVANVSNALLIDGEFANLYKVNDVPHGSVSRRWYNSPGNTKRRRITIYTPSGYEMGKETYPVLYLMHGIGGDEEAWMGLGRASQILDNLIAQGKAKPMIVVMTNGNVSQDAAPGEGSDGYTKPSFMLPQTMDGKFEETFGDILTFVDNNYRTRKTKAGRAIAGLSMGGYHTAYISQNYPNTFDYMGLFSPALNNKPEDHPQSLAYQKLDLKLKKQMDNGYKLYWVAVGRDDVPILLAGIGDFRKKMDTIGMTYEFKETDGGHTWPNWRKYLTEFAQKIF</sequence>
<reference evidence="2 3" key="1">
    <citation type="submission" date="2017-11" db="EMBL/GenBank/DDBJ databases">
        <title>Taxonomic description and genome sequences of Spirosoma HA7 sp. nov., isolated from pollen microhabitat of Corylus avellana.</title>
        <authorList>
            <person name="Ambika Manirajan B."/>
            <person name="Suarez C."/>
            <person name="Ratering S."/>
            <person name="Geissler-Plaum R."/>
            <person name="Cardinale M."/>
            <person name="Sylvia S."/>
        </authorList>
    </citation>
    <scope>NUCLEOTIDE SEQUENCE [LARGE SCALE GENOMIC DNA]</scope>
    <source>
        <strain evidence="2 3">HA7</strain>
    </source>
</reference>
<dbReference type="Gene3D" id="3.40.50.1820">
    <property type="entry name" value="alpha/beta hydrolase"/>
    <property type="match status" value="1"/>
</dbReference>
<dbReference type="RefSeq" id="WP_100992522.1">
    <property type="nucleotide sequence ID" value="NZ_CP025096.1"/>
</dbReference>
<dbReference type="OrthoDB" id="9803578at2"/>
<gene>
    <name evidence="2" type="ORF">CWM47_31480</name>
</gene>
<dbReference type="CDD" id="cd11294">
    <property type="entry name" value="E_set_Esterase_like_N"/>
    <property type="match status" value="1"/>
</dbReference>